<reference evidence="3 4" key="1">
    <citation type="submission" date="2018-06" db="EMBL/GenBank/DDBJ databases">
        <title>Actinomadura craniellae sp. nov. isolated from marine sponge Craniella sp.</title>
        <authorList>
            <person name="Li L."/>
            <person name="Xu Q.H."/>
            <person name="Lin H.W."/>
            <person name="Lu Y.H."/>
        </authorList>
    </citation>
    <scope>NUCLEOTIDE SEQUENCE [LARGE SCALE GENOMIC DNA]</scope>
    <source>
        <strain evidence="3 4">LHW63021</strain>
    </source>
</reference>
<gene>
    <name evidence="3" type="ORF">DPM19_04830</name>
</gene>
<dbReference type="Gene3D" id="3.20.20.30">
    <property type="entry name" value="Luciferase-like domain"/>
    <property type="match status" value="1"/>
</dbReference>
<dbReference type="PANTHER" id="PTHR43244">
    <property type="match status" value="1"/>
</dbReference>
<dbReference type="NCBIfam" id="TIGR03857">
    <property type="entry name" value="F420_MSMEG_2249"/>
    <property type="match status" value="1"/>
</dbReference>
<organism evidence="3 4">
    <name type="scientific">Actinomadura craniellae</name>
    <dbReference type="NCBI Taxonomy" id="2231787"/>
    <lineage>
        <taxon>Bacteria</taxon>
        <taxon>Bacillati</taxon>
        <taxon>Actinomycetota</taxon>
        <taxon>Actinomycetes</taxon>
        <taxon>Streptosporangiales</taxon>
        <taxon>Thermomonosporaceae</taxon>
        <taxon>Actinomadura</taxon>
    </lineage>
</organism>
<dbReference type="Proteomes" id="UP000251891">
    <property type="component" value="Unassembled WGS sequence"/>
</dbReference>
<sequence>MEHFPELGFYGLAGHSGTPRDLLEQVREGERLGLGAVFLSERFATKEAATLSGAAGAVSERLGVATAATNHNTRHPLITATFATTMHRLTGGRFALGLGRGFDPLFDVMGLPRVTQAQLEDFIGIMRRLWRGEAVAGHDGPAGRFPYLHQDSGFDEDIPIILTAMGERTLEFAGRVADGVVLHTFFTDETLARSVAAVRRGAEQAGRDPAAVRIWSVLATVPDHIGEEARLRKLTGRLATYLQGYGDLLVRLNGWDPAVLARFRADDLVSGFPGAFDAVATTEQLERVAGLLPPEWTAASATGSPDRCAARVLDQFAAGADGVILHGLTPAEAAPVLPAYRRVRPAGAAAHHPNPGRSRP</sequence>
<keyword evidence="1" id="KW-0560">Oxidoreductase</keyword>
<dbReference type="InterPro" id="IPR050564">
    <property type="entry name" value="F420-G6PD/mer"/>
</dbReference>
<dbReference type="SUPFAM" id="SSF51679">
    <property type="entry name" value="Bacterial luciferase-like"/>
    <property type="match status" value="1"/>
</dbReference>
<dbReference type="InterPro" id="IPR022378">
    <property type="entry name" value="F420_OxRdatse_MSMEG2249_pred"/>
</dbReference>
<dbReference type="GO" id="GO:0016705">
    <property type="term" value="F:oxidoreductase activity, acting on paired donors, with incorporation or reduction of molecular oxygen"/>
    <property type="evidence" value="ECO:0007669"/>
    <property type="project" value="InterPro"/>
</dbReference>
<dbReference type="OrthoDB" id="5723777at2"/>
<proteinExistence type="predicted"/>
<dbReference type="InterPro" id="IPR011251">
    <property type="entry name" value="Luciferase-like_dom"/>
</dbReference>
<evidence type="ECO:0000313" key="4">
    <source>
        <dbReference type="Proteomes" id="UP000251891"/>
    </source>
</evidence>
<dbReference type="Pfam" id="PF00296">
    <property type="entry name" value="Bac_luciferase"/>
    <property type="match status" value="1"/>
</dbReference>
<dbReference type="InterPro" id="IPR036661">
    <property type="entry name" value="Luciferase-like_sf"/>
</dbReference>
<evidence type="ECO:0000259" key="2">
    <source>
        <dbReference type="Pfam" id="PF00296"/>
    </source>
</evidence>
<dbReference type="PANTHER" id="PTHR43244:SF1">
    <property type="entry name" value="5,10-METHYLENETETRAHYDROMETHANOPTERIN REDUCTASE"/>
    <property type="match status" value="1"/>
</dbReference>
<evidence type="ECO:0000313" key="3">
    <source>
        <dbReference type="EMBL" id="RAY16227.1"/>
    </source>
</evidence>
<name>A0A365HAV1_9ACTN</name>
<dbReference type="AlphaFoldDB" id="A0A365HAV1"/>
<evidence type="ECO:0000256" key="1">
    <source>
        <dbReference type="ARBA" id="ARBA00023002"/>
    </source>
</evidence>
<dbReference type="EMBL" id="QLYX01000002">
    <property type="protein sequence ID" value="RAY16227.1"/>
    <property type="molecule type" value="Genomic_DNA"/>
</dbReference>
<accession>A0A365HAV1</accession>
<comment type="caution">
    <text evidence="3">The sequence shown here is derived from an EMBL/GenBank/DDBJ whole genome shotgun (WGS) entry which is preliminary data.</text>
</comment>
<dbReference type="CDD" id="cd01097">
    <property type="entry name" value="Tetrahydromethanopterin_reductase"/>
    <property type="match status" value="1"/>
</dbReference>
<feature type="domain" description="Luciferase-like" evidence="2">
    <location>
        <begin position="16"/>
        <end position="321"/>
    </location>
</feature>
<protein>
    <submittedName>
        <fullName evidence="3">TIGR03857 family LLM class F420-dependent oxidoreductase</fullName>
    </submittedName>
</protein>
<keyword evidence="4" id="KW-1185">Reference proteome</keyword>
<dbReference type="RefSeq" id="WP_111863566.1">
    <property type="nucleotide sequence ID" value="NZ_QLYX01000002.1"/>
</dbReference>